<evidence type="ECO:0000313" key="1">
    <source>
        <dbReference type="EMBL" id="CAF1296875.1"/>
    </source>
</evidence>
<organism evidence="1 3">
    <name type="scientific">Rotaria sordida</name>
    <dbReference type="NCBI Taxonomy" id="392033"/>
    <lineage>
        <taxon>Eukaryota</taxon>
        <taxon>Metazoa</taxon>
        <taxon>Spiralia</taxon>
        <taxon>Gnathifera</taxon>
        <taxon>Rotifera</taxon>
        <taxon>Eurotatoria</taxon>
        <taxon>Bdelloidea</taxon>
        <taxon>Philodinida</taxon>
        <taxon>Philodinidae</taxon>
        <taxon>Rotaria</taxon>
    </lineage>
</organism>
<dbReference type="Proteomes" id="UP000663854">
    <property type="component" value="Unassembled WGS sequence"/>
</dbReference>
<evidence type="ECO:0000313" key="3">
    <source>
        <dbReference type="Proteomes" id="UP000663854"/>
    </source>
</evidence>
<evidence type="ECO:0000313" key="2">
    <source>
        <dbReference type="EMBL" id="CAF1571225.1"/>
    </source>
</evidence>
<dbReference type="EMBL" id="CAJNOH010002505">
    <property type="protein sequence ID" value="CAF1296875.1"/>
    <property type="molecule type" value="Genomic_DNA"/>
</dbReference>
<comment type="caution">
    <text evidence="1">The sequence shown here is derived from an EMBL/GenBank/DDBJ whole genome shotgun (WGS) entry which is preliminary data.</text>
</comment>
<name>A0A815DEV1_9BILA</name>
<proteinExistence type="predicted"/>
<dbReference type="AlphaFoldDB" id="A0A815DEV1"/>
<evidence type="ECO:0000313" key="4">
    <source>
        <dbReference type="Proteomes" id="UP000663870"/>
    </source>
</evidence>
<keyword evidence="4" id="KW-1185">Reference proteome</keyword>
<dbReference type="EMBL" id="CAJNOL010003695">
    <property type="protein sequence ID" value="CAF1571225.1"/>
    <property type="molecule type" value="Genomic_DNA"/>
</dbReference>
<protein>
    <submittedName>
        <fullName evidence="1">Uncharacterized protein</fullName>
    </submittedName>
</protein>
<reference evidence="1" key="1">
    <citation type="submission" date="2021-02" db="EMBL/GenBank/DDBJ databases">
        <authorList>
            <person name="Nowell W R."/>
        </authorList>
    </citation>
    <scope>NUCLEOTIDE SEQUENCE</scope>
</reference>
<sequence>MKMTSSTSINYTLKKYKPFCLYDNSVNYRKIFIPVMERSSIRIFSYQKTAFDTLHMGHARLLKGSIKS</sequence>
<accession>A0A815DEV1</accession>
<gene>
    <name evidence="2" type="ORF">JXQ802_LOCUS45222</name>
    <name evidence="1" type="ORF">PYM288_LOCUS29701</name>
</gene>
<dbReference type="Proteomes" id="UP000663870">
    <property type="component" value="Unassembled WGS sequence"/>
</dbReference>